<keyword evidence="3" id="KW-1185">Reference proteome</keyword>
<evidence type="ECO:0000313" key="2">
    <source>
        <dbReference type="EMBL" id="OAE24020.1"/>
    </source>
</evidence>
<evidence type="ECO:0000256" key="1">
    <source>
        <dbReference type="SAM" id="MobiDB-lite"/>
    </source>
</evidence>
<reference evidence="2" key="1">
    <citation type="submission" date="2016-03" db="EMBL/GenBank/DDBJ databases">
        <title>Mechanisms controlling the formation of the plant cell surface in tip-growing cells are functionally conserved among land plants.</title>
        <authorList>
            <person name="Honkanen S."/>
            <person name="Jones V.A."/>
            <person name="Morieri G."/>
            <person name="Champion C."/>
            <person name="Hetherington A.J."/>
            <person name="Kelly S."/>
            <person name="Saint-Marcoux D."/>
            <person name="Proust H."/>
            <person name="Prescott H."/>
            <person name="Dolan L."/>
        </authorList>
    </citation>
    <scope>NUCLEOTIDE SEQUENCE [LARGE SCALE GENOMIC DNA]</scope>
    <source>
        <tissue evidence="2">Whole gametophyte</tissue>
    </source>
</reference>
<accession>A0A176VT82</accession>
<feature type="compositionally biased region" description="Basic and acidic residues" evidence="1">
    <location>
        <begin position="17"/>
        <end position="26"/>
    </location>
</feature>
<feature type="compositionally biased region" description="Polar residues" evidence="1">
    <location>
        <begin position="1"/>
        <end position="11"/>
    </location>
</feature>
<organism evidence="2 3">
    <name type="scientific">Marchantia polymorpha subsp. ruderalis</name>
    <dbReference type="NCBI Taxonomy" id="1480154"/>
    <lineage>
        <taxon>Eukaryota</taxon>
        <taxon>Viridiplantae</taxon>
        <taxon>Streptophyta</taxon>
        <taxon>Embryophyta</taxon>
        <taxon>Marchantiophyta</taxon>
        <taxon>Marchantiopsida</taxon>
        <taxon>Marchantiidae</taxon>
        <taxon>Marchantiales</taxon>
        <taxon>Marchantiaceae</taxon>
        <taxon>Marchantia</taxon>
    </lineage>
</organism>
<feature type="region of interest" description="Disordered" evidence="1">
    <location>
        <begin position="176"/>
        <end position="210"/>
    </location>
</feature>
<feature type="region of interest" description="Disordered" evidence="1">
    <location>
        <begin position="254"/>
        <end position="443"/>
    </location>
</feature>
<sequence length="500" mass="54369">MQQSSDSMSHTLRQRNRNADVRRRDGQTAAHRLTSSAHRVGSVAFVLYTEMRGGDEKPTGITVANQFQELQWQRPRAALVTIPQLRDNPLFETTHDECRRLAAPRLSLEESHFKPVLQQQQQLQQQQRRTGSLSLSAKDYEGIWRAVQEDVSKSSSESKSALEDFKEFRQKLALRKQDMTSTIGRSGGASSTGSTRSMNISPSRPTSPLKRLSVITSRKSAAISALNPQLSQQKVPPAVQKIAVTMRAEGLFKLPSPASISPVPLSDPPTPPLRVSSTPPTKRRFSLGSYRVDQFRKSADMTASSTEFARTDLTSKSGEIPEGREESDEQQQQQQQQQSRTSDEVSAASDEIGSRGTAADAAKKSGEVRAASSEGRAEHPSRRWGVISSISEKKHSSQSSTTSSMRLPVPCGGGGGGGHRAPKTPPQRVEVPAKKSSSSSTRDWKVRCIPIPRPSRVADLVLGKSVDDGPSMLITQSAWMGDGLANLGSRVGEILLVAGA</sequence>
<dbReference type="EMBL" id="LVLJ01002688">
    <property type="protein sequence ID" value="OAE24020.1"/>
    <property type="molecule type" value="Genomic_DNA"/>
</dbReference>
<gene>
    <name evidence="2" type="ORF">AXG93_4079s1090</name>
</gene>
<feature type="region of interest" description="Disordered" evidence="1">
    <location>
        <begin position="1"/>
        <end position="35"/>
    </location>
</feature>
<dbReference type="AlphaFoldDB" id="A0A176VT82"/>
<feature type="compositionally biased region" description="Low complexity" evidence="1">
    <location>
        <begin position="180"/>
        <end position="197"/>
    </location>
</feature>
<proteinExistence type="predicted"/>
<name>A0A176VT82_MARPO</name>
<evidence type="ECO:0000313" key="3">
    <source>
        <dbReference type="Proteomes" id="UP000077202"/>
    </source>
</evidence>
<dbReference type="Proteomes" id="UP000077202">
    <property type="component" value="Unassembled WGS sequence"/>
</dbReference>
<comment type="caution">
    <text evidence="2">The sequence shown here is derived from an EMBL/GenBank/DDBJ whole genome shotgun (WGS) entry which is preliminary data.</text>
</comment>
<protein>
    <submittedName>
        <fullName evidence="2">Uncharacterized protein</fullName>
    </submittedName>
</protein>
<feature type="compositionally biased region" description="Polar residues" evidence="1">
    <location>
        <begin position="301"/>
        <end position="317"/>
    </location>
</feature>